<dbReference type="InterPro" id="IPR003779">
    <property type="entry name" value="CMD-like"/>
</dbReference>
<reference evidence="3 4" key="1">
    <citation type="submission" date="2016-12" db="EMBL/GenBank/DDBJ databases">
        <title>Amycolatopsis keratiniphila subsp. keratiniphila genome sequencing and assembly.</title>
        <authorList>
            <person name="Mayilraj S."/>
            <person name="Kaur N."/>
        </authorList>
    </citation>
    <scope>NUCLEOTIDE SEQUENCE [LARGE SCALE GENOMIC DNA]</scope>
    <source>
        <strain evidence="3 4">DSM 44409</strain>
    </source>
</reference>
<dbReference type="Pfam" id="PF02627">
    <property type="entry name" value="CMD"/>
    <property type="match status" value="1"/>
</dbReference>
<dbReference type="RefSeq" id="WP_063275179.1">
    <property type="nucleotide sequence ID" value="NZ_LQMT02000011.1"/>
</dbReference>
<evidence type="ECO:0000259" key="2">
    <source>
        <dbReference type="Pfam" id="PF02627"/>
    </source>
</evidence>
<gene>
    <name evidence="3" type="ORF">AVR91_0211625</name>
</gene>
<evidence type="ECO:0000313" key="4">
    <source>
        <dbReference type="Proteomes" id="UP000076660"/>
    </source>
</evidence>
<dbReference type="PANTHER" id="PTHR35446">
    <property type="entry name" value="SI:CH211-175M2.5"/>
    <property type="match status" value="1"/>
</dbReference>
<proteinExistence type="predicted"/>
<organism evidence="3 4">
    <name type="scientific">Amycolatopsis keratiniphila subsp. keratiniphila</name>
    <dbReference type="NCBI Taxonomy" id="227715"/>
    <lineage>
        <taxon>Bacteria</taxon>
        <taxon>Bacillati</taxon>
        <taxon>Actinomycetota</taxon>
        <taxon>Actinomycetes</taxon>
        <taxon>Pseudonocardiales</taxon>
        <taxon>Pseudonocardiaceae</taxon>
        <taxon>Amycolatopsis</taxon>
        <taxon>Amycolatopsis japonica group</taxon>
    </lineage>
</organism>
<feature type="domain" description="Carboxymuconolactone decarboxylase-like" evidence="2">
    <location>
        <begin position="41"/>
        <end position="103"/>
    </location>
</feature>
<feature type="region of interest" description="Disordered" evidence="1">
    <location>
        <begin position="1"/>
        <end position="20"/>
    </location>
</feature>
<dbReference type="AlphaFoldDB" id="A0A1W2LY77"/>
<dbReference type="SUPFAM" id="SSF69118">
    <property type="entry name" value="AhpD-like"/>
    <property type="match status" value="1"/>
</dbReference>
<comment type="caution">
    <text evidence="3">The sequence shown here is derived from an EMBL/GenBank/DDBJ whole genome shotgun (WGS) entry which is preliminary data.</text>
</comment>
<dbReference type="InterPro" id="IPR004675">
    <property type="entry name" value="AhpD_core"/>
</dbReference>
<dbReference type="Proteomes" id="UP000076660">
    <property type="component" value="Unassembled WGS sequence"/>
</dbReference>
<sequence>MPEFTLHDETSAPEASRPHLESAKRRMGFITTLNAVMAESPELLAGYNALAELFGKSSLPVRAKHVVWITASVQNGCEYCVAAHSTLALKSGVDSDTVAALRDGKPLADAKLDAARRFTTSMVTGQGWVPDDEVGEFLAAGYTKRHIMDVILGVGMKTLSNYTNHIAHTPLDPAWAGQEWKRP</sequence>
<accession>A0A1W2LY77</accession>
<dbReference type="GO" id="GO:0051920">
    <property type="term" value="F:peroxiredoxin activity"/>
    <property type="evidence" value="ECO:0007669"/>
    <property type="project" value="InterPro"/>
</dbReference>
<evidence type="ECO:0000256" key="1">
    <source>
        <dbReference type="SAM" id="MobiDB-lite"/>
    </source>
</evidence>
<dbReference type="PANTHER" id="PTHR35446:SF3">
    <property type="entry name" value="CMD DOMAIN-CONTAINING PROTEIN"/>
    <property type="match status" value="1"/>
</dbReference>
<dbReference type="InterPro" id="IPR029032">
    <property type="entry name" value="AhpD-like"/>
</dbReference>
<dbReference type="Gene3D" id="1.20.1290.10">
    <property type="entry name" value="AhpD-like"/>
    <property type="match status" value="1"/>
</dbReference>
<evidence type="ECO:0000313" key="3">
    <source>
        <dbReference type="EMBL" id="ONF72175.1"/>
    </source>
</evidence>
<dbReference type="EMBL" id="LQMT02000011">
    <property type="protein sequence ID" value="ONF72175.1"/>
    <property type="molecule type" value="Genomic_DNA"/>
</dbReference>
<dbReference type="NCBIfam" id="TIGR00778">
    <property type="entry name" value="ahpD_dom"/>
    <property type="match status" value="1"/>
</dbReference>
<protein>
    <submittedName>
        <fullName evidence="3">Carboxymuconolactone decarboxylase</fullName>
    </submittedName>
</protein>
<dbReference type="OrthoDB" id="122912at2"/>
<name>A0A1W2LY77_9PSEU</name>